<proteinExistence type="predicted"/>
<sequence>MLDDALADVRAFEIRLGPAIVTTSAVELYVESSRELLTLQAKVAAACRTAFPGYVPRPIEAAFRPRSVIAHCMRGFNDEGLEDALLDTDSPAAGVNSLVRMRVDEVVLAVVDDRAGPWPGQGGEIWELPFGETSGPPVVVDPAAKAYEARQRFLSAERKAHRRMDPVFDAEEVFFAAEPTDVEEARLEWWECAPDGPSAWWPGGWRLRGRSGAVHYHHGVWRRRSDAEAFLDEQVSMLDTRGEGRSVPDLCGASVEWVATVGRTALDLGFWNTHPVSRFLPRP</sequence>
<accession>A0A229RC61</accession>
<dbReference type="EMBL" id="NMQT01000200">
    <property type="protein sequence ID" value="OXM44014.1"/>
    <property type="molecule type" value="Genomic_DNA"/>
</dbReference>
<name>A0A229RC61_9PSEU</name>
<comment type="caution">
    <text evidence="1">The sequence shown here is derived from an EMBL/GenBank/DDBJ whole genome shotgun (WGS) entry which is preliminary data.</text>
</comment>
<dbReference type="AlphaFoldDB" id="A0A229RC61"/>
<organism evidence="1 2">
    <name type="scientific">Amycolatopsis thailandensis</name>
    <dbReference type="NCBI Taxonomy" id="589330"/>
    <lineage>
        <taxon>Bacteria</taxon>
        <taxon>Bacillati</taxon>
        <taxon>Actinomycetota</taxon>
        <taxon>Actinomycetes</taxon>
        <taxon>Pseudonocardiales</taxon>
        <taxon>Pseudonocardiaceae</taxon>
        <taxon>Amycolatopsis</taxon>
    </lineage>
</organism>
<dbReference type="OrthoDB" id="9982389at2"/>
<evidence type="ECO:0000313" key="1">
    <source>
        <dbReference type="EMBL" id="OXM44014.1"/>
    </source>
</evidence>
<protein>
    <submittedName>
        <fullName evidence="1">Uncharacterized protein</fullName>
    </submittedName>
</protein>
<gene>
    <name evidence="1" type="ORF">CFP71_41000</name>
</gene>
<reference evidence="1 2" key="1">
    <citation type="submission" date="2017-07" db="EMBL/GenBank/DDBJ databases">
        <title>Amycolatopsis thailandensis Genome sequencing and assembly.</title>
        <authorList>
            <person name="Kaur N."/>
            <person name="Mayilraj S."/>
        </authorList>
    </citation>
    <scope>NUCLEOTIDE SEQUENCE [LARGE SCALE GENOMIC DNA]</scope>
    <source>
        <strain evidence="1 2">JCM 16380</strain>
    </source>
</reference>
<evidence type="ECO:0000313" key="2">
    <source>
        <dbReference type="Proteomes" id="UP000215223"/>
    </source>
</evidence>
<dbReference type="Proteomes" id="UP000215223">
    <property type="component" value="Unassembled WGS sequence"/>
</dbReference>
<keyword evidence="2" id="KW-1185">Reference proteome</keyword>